<feature type="region of interest" description="Disordered" evidence="6">
    <location>
        <begin position="358"/>
        <end position="378"/>
    </location>
</feature>
<dbReference type="AlphaFoldDB" id="A0A177EPN4"/>
<comment type="caution">
    <text evidence="9">The sequence shown here is derived from an EMBL/GenBank/DDBJ whole genome shotgun (WGS) entry which is preliminary data.</text>
</comment>
<accession>A0A177EPN4</accession>
<keyword evidence="10" id="KW-1185">Reference proteome</keyword>
<feature type="transmembrane region" description="Helical" evidence="7">
    <location>
        <begin position="209"/>
        <end position="227"/>
    </location>
</feature>
<evidence type="ECO:0000256" key="1">
    <source>
        <dbReference type="ARBA" id="ARBA00004141"/>
    </source>
</evidence>
<feature type="transmembrane region" description="Helical" evidence="7">
    <location>
        <begin position="276"/>
        <end position="297"/>
    </location>
</feature>
<keyword evidence="2 7" id="KW-0812">Transmembrane</keyword>
<evidence type="ECO:0000256" key="7">
    <source>
        <dbReference type="SAM" id="Phobius"/>
    </source>
</evidence>
<dbReference type="GO" id="GO:0016020">
    <property type="term" value="C:membrane"/>
    <property type="evidence" value="ECO:0007669"/>
    <property type="project" value="UniProtKB-SubCell"/>
</dbReference>
<evidence type="ECO:0000256" key="3">
    <source>
        <dbReference type="ARBA" id="ARBA00022989"/>
    </source>
</evidence>
<feature type="compositionally biased region" description="Low complexity" evidence="6">
    <location>
        <begin position="360"/>
        <end position="371"/>
    </location>
</feature>
<dbReference type="InterPro" id="IPR052337">
    <property type="entry name" value="SAT4-like"/>
</dbReference>
<evidence type="ECO:0000259" key="8">
    <source>
        <dbReference type="Pfam" id="PF20684"/>
    </source>
</evidence>
<dbReference type="Proteomes" id="UP000077002">
    <property type="component" value="Unassembled WGS sequence"/>
</dbReference>
<keyword evidence="4 7" id="KW-0472">Membrane</keyword>
<feature type="transmembrane region" description="Helical" evidence="7">
    <location>
        <begin position="156"/>
        <end position="176"/>
    </location>
</feature>
<evidence type="ECO:0000256" key="6">
    <source>
        <dbReference type="SAM" id="MobiDB-lite"/>
    </source>
</evidence>
<comment type="similarity">
    <text evidence="5">Belongs to the SAT4 family.</text>
</comment>
<feature type="transmembrane region" description="Helical" evidence="7">
    <location>
        <begin position="126"/>
        <end position="149"/>
    </location>
</feature>
<dbReference type="GeneID" id="34607079"/>
<dbReference type="OrthoDB" id="5429740at2759"/>
<gene>
    <name evidence="9" type="ORF">AYO21_12004</name>
</gene>
<dbReference type="EMBL" id="LVKK01000205">
    <property type="protein sequence ID" value="OAG33888.1"/>
    <property type="molecule type" value="Genomic_DNA"/>
</dbReference>
<feature type="transmembrane region" description="Helical" evidence="7">
    <location>
        <begin position="239"/>
        <end position="264"/>
    </location>
</feature>
<name>A0A177EPN4_9EURO</name>
<keyword evidence="3 7" id="KW-1133">Transmembrane helix</keyword>
<evidence type="ECO:0000256" key="5">
    <source>
        <dbReference type="ARBA" id="ARBA00038359"/>
    </source>
</evidence>
<sequence>MSASGAFGPAPPGIDLSETKNGAVIRAVVSLMVIGTLAVMLRFVSQLMREKGKFSWDDYLIIPALVSFLDIDIEDQKFEQHGLIRDKKQLLAHGTAVCSLVSLPYGGGKHLWAVTGQDFTTIWQILFSYVMIYAGAVSFTKASIVMYYWRLFRQKWSTYLGLFLVWSYFVVIVVTINTGCQPLEYFWYTTPGAKGHCIDVPLFFFANGIWAMLVDVCILIIPIRPLLGLRMSTRKKVMVGGVLGLGGFVCIASIVRIISIHHLINNDDLTWSMASVFIWSCCEPFIGILCACMPCYAPLLRRFWKSAGSQSRSAPTSGFSSGNMGSSAMAKSGASIPIKVKRDWDRIVNPTFGDDEVQLTTYTTGPGSTRTKGSDESKGITVKTDIHWESHAV</sequence>
<feature type="domain" description="Rhodopsin" evidence="8">
    <location>
        <begin position="41"/>
        <end position="302"/>
    </location>
</feature>
<organism evidence="9 10">
    <name type="scientific">Fonsecaea monophora</name>
    <dbReference type="NCBI Taxonomy" id="254056"/>
    <lineage>
        <taxon>Eukaryota</taxon>
        <taxon>Fungi</taxon>
        <taxon>Dikarya</taxon>
        <taxon>Ascomycota</taxon>
        <taxon>Pezizomycotina</taxon>
        <taxon>Eurotiomycetes</taxon>
        <taxon>Chaetothyriomycetidae</taxon>
        <taxon>Chaetothyriales</taxon>
        <taxon>Herpotrichiellaceae</taxon>
        <taxon>Fonsecaea</taxon>
    </lineage>
</organism>
<reference evidence="9 10" key="1">
    <citation type="submission" date="2016-03" db="EMBL/GenBank/DDBJ databases">
        <title>Draft genome sequence of the Fonsecaea monophora CBS 269.37.</title>
        <authorList>
            <person name="Bombassaro A."/>
            <person name="Vinicius W.A."/>
            <person name="De Hoog S."/>
            <person name="Sun J."/>
            <person name="Souza E.M."/>
            <person name="Raittz R.T."/>
            <person name="Costa F."/>
            <person name="Leao A.C."/>
            <person name="Tadra-Sfeir M.Z."/>
            <person name="Baura V."/>
            <person name="Balsanelli E."/>
            <person name="Pedrosa F.O."/>
            <person name="Moreno L.F."/>
            <person name="Steffens M.B."/>
            <person name="Xi L."/>
            <person name="Bocca A.L."/>
            <person name="Felipe M.S."/>
            <person name="Teixeira M."/>
            <person name="Telles Filho F.Q."/>
            <person name="Azevedo C.M."/>
            <person name="Gomes R."/>
            <person name="Vicente V.A."/>
        </authorList>
    </citation>
    <scope>NUCLEOTIDE SEQUENCE [LARGE SCALE GENOMIC DNA]</scope>
    <source>
        <strain evidence="9 10">CBS 269.37</strain>
    </source>
</reference>
<evidence type="ECO:0000256" key="2">
    <source>
        <dbReference type="ARBA" id="ARBA00022692"/>
    </source>
</evidence>
<evidence type="ECO:0000256" key="4">
    <source>
        <dbReference type="ARBA" id="ARBA00023136"/>
    </source>
</evidence>
<dbReference type="RefSeq" id="XP_022505840.1">
    <property type="nucleotide sequence ID" value="XM_022661852.1"/>
</dbReference>
<feature type="transmembrane region" description="Helical" evidence="7">
    <location>
        <begin position="23"/>
        <end position="44"/>
    </location>
</feature>
<dbReference type="Pfam" id="PF20684">
    <property type="entry name" value="Fung_rhodopsin"/>
    <property type="match status" value="1"/>
</dbReference>
<feature type="transmembrane region" description="Helical" evidence="7">
    <location>
        <begin position="90"/>
        <end position="106"/>
    </location>
</feature>
<proteinExistence type="inferred from homology"/>
<dbReference type="InterPro" id="IPR049326">
    <property type="entry name" value="Rhodopsin_dom_fungi"/>
</dbReference>
<comment type="subcellular location">
    <subcellularLocation>
        <location evidence="1">Membrane</location>
        <topology evidence="1">Multi-pass membrane protein</topology>
    </subcellularLocation>
</comment>
<evidence type="ECO:0000313" key="10">
    <source>
        <dbReference type="Proteomes" id="UP000077002"/>
    </source>
</evidence>
<dbReference type="PANTHER" id="PTHR33048:SF163">
    <property type="entry name" value="INTEGRAL MEMBRANE PROTEIN (AFU_ORTHOLOGUE AFUA_8G05510)"/>
    <property type="match status" value="1"/>
</dbReference>
<evidence type="ECO:0000313" key="9">
    <source>
        <dbReference type="EMBL" id="OAG33888.1"/>
    </source>
</evidence>
<dbReference type="PANTHER" id="PTHR33048">
    <property type="entry name" value="PTH11-LIKE INTEGRAL MEMBRANE PROTEIN (AFU_ORTHOLOGUE AFUA_5G11245)"/>
    <property type="match status" value="1"/>
</dbReference>
<protein>
    <recommendedName>
        <fullName evidence="8">Rhodopsin domain-containing protein</fullName>
    </recommendedName>
</protein>